<evidence type="ECO:0000313" key="3">
    <source>
        <dbReference type="EMBL" id="MPY45863.1"/>
    </source>
</evidence>
<dbReference type="OrthoDB" id="3854042at2"/>
<comment type="caution">
    <text evidence="3">The sequence shown here is derived from an EMBL/GenBank/DDBJ whole genome shotgun (WGS) entry which is preliminary data.</text>
</comment>
<sequence>MWRRSSVPELPGHVAPGTDQGPEFSRRAVRPIEAASSPVPDEPGGLPLIPSRLSRAVTRRGSNRPPIEKRRENTMSAKRILIPCAVLAFGCAALVGCDPAATKVTAGSSGSADPASADGQASPDAQSSPASSPSTGSAGQAPAPKASDTSATATAGGRAPYCGAGDVTLAVSPVRRPINHLLITATNTSATPCDLGLIAEITFEGGTEAKLPDGLGGGPNILEPGRSNYQAVLLDQQDAPGTGTDTSYMTLELEGGDTVKIENKAHVHAPSTTVWHLTVEDALSS</sequence>
<dbReference type="Pfam" id="PF14016">
    <property type="entry name" value="DUF4232"/>
    <property type="match status" value="1"/>
</dbReference>
<feature type="region of interest" description="Disordered" evidence="1">
    <location>
        <begin position="103"/>
        <end position="156"/>
    </location>
</feature>
<feature type="compositionally biased region" description="Low complexity" evidence="1">
    <location>
        <begin position="106"/>
        <end position="156"/>
    </location>
</feature>
<proteinExistence type="predicted"/>
<organism evidence="3 4">
    <name type="scientific">Streptomyces phyllanthi</name>
    <dbReference type="NCBI Taxonomy" id="1803180"/>
    <lineage>
        <taxon>Bacteria</taxon>
        <taxon>Bacillati</taxon>
        <taxon>Actinomycetota</taxon>
        <taxon>Actinomycetes</taxon>
        <taxon>Kitasatosporales</taxon>
        <taxon>Streptomycetaceae</taxon>
        <taxon>Streptomyces</taxon>
    </lineage>
</organism>
<name>A0A5N8WEG6_9ACTN</name>
<accession>A0A5N8WEG6</accession>
<gene>
    <name evidence="3" type="ORF">FNH04_39970</name>
</gene>
<dbReference type="Proteomes" id="UP000326979">
    <property type="component" value="Unassembled WGS sequence"/>
</dbReference>
<dbReference type="EMBL" id="VJZE01000526">
    <property type="protein sequence ID" value="MPY45863.1"/>
    <property type="molecule type" value="Genomic_DNA"/>
</dbReference>
<evidence type="ECO:0000313" key="4">
    <source>
        <dbReference type="Proteomes" id="UP000326979"/>
    </source>
</evidence>
<evidence type="ECO:0000259" key="2">
    <source>
        <dbReference type="Pfam" id="PF14016"/>
    </source>
</evidence>
<evidence type="ECO:0000256" key="1">
    <source>
        <dbReference type="SAM" id="MobiDB-lite"/>
    </source>
</evidence>
<dbReference type="AlphaFoldDB" id="A0A5N8WEG6"/>
<feature type="domain" description="DUF4232" evidence="2">
    <location>
        <begin position="162"/>
        <end position="260"/>
    </location>
</feature>
<dbReference type="InterPro" id="IPR025326">
    <property type="entry name" value="DUF4232"/>
</dbReference>
<keyword evidence="4" id="KW-1185">Reference proteome</keyword>
<protein>
    <submittedName>
        <fullName evidence="3">DUF4232 domain-containing protein</fullName>
    </submittedName>
</protein>
<feature type="region of interest" description="Disordered" evidence="1">
    <location>
        <begin position="1"/>
        <end position="72"/>
    </location>
</feature>
<reference evidence="3 4" key="1">
    <citation type="submission" date="2019-07" db="EMBL/GenBank/DDBJ databases">
        <title>New species of Amycolatopsis and Streptomyces.</title>
        <authorList>
            <person name="Duangmal K."/>
            <person name="Teo W.F.A."/>
            <person name="Lipun K."/>
        </authorList>
    </citation>
    <scope>NUCLEOTIDE SEQUENCE [LARGE SCALE GENOMIC DNA]</scope>
    <source>
        <strain evidence="3 4">TISTR 2346</strain>
    </source>
</reference>